<dbReference type="Proteomes" id="UP000239665">
    <property type="component" value="Chromosome 1"/>
</dbReference>
<sequence>MNAYAYGEGDSVNGVDPTGHGFFSWLSKKAGKVFGGKSSRPLAKSNENIVDAVSLKNISSVKELAGSSSVNLPPLTKYNKETAKQFDKVFKTDEDIKAVKARIKLAEDNEAGGSVASTSLPPALRRKAAVAEETLTSSIQKLKPLKPISTQYVKKGKGFNNPNREAFIASGTSSSRRKSVIRKGE</sequence>
<feature type="region of interest" description="Disordered" evidence="1">
    <location>
        <begin position="154"/>
        <end position="185"/>
    </location>
</feature>
<accession>A0ABY1UA50</accession>
<proteinExistence type="predicted"/>
<keyword evidence="3" id="KW-1185">Reference proteome</keyword>
<evidence type="ECO:0000313" key="3">
    <source>
        <dbReference type="Proteomes" id="UP000239665"/>
    </source>
</evidence>
<feature type="compositionally biased region" description="Basic residues" evidence="1">
    <location>
        <begin position="175"/>
        <end position="185"/>
    </location>
</feature>
<reference evidence="2 3" key="1">
    <citation type="submission" date="2017-11" db="EMBL/GenBank/DDBJ databases">
        <authorList>
            <person name="Blom J."/>
        </authorList>
    </citation>
    <scope>NUCLEOTIDE SEQUENCE [LARGE SCALE GENOMIC DNA]</scope>
    <source>
        <strain evidence="2 3">CFBP3846</strain>
    </source>
</reference>
<name>A0ABY1UA50_PSESX</name>
<evidence type="ECO:0000313" key="2">
    <source>
        <dbReference type="EMBL" id="SOS27678.1"/>
    </source>
</evidence>
<evidence type="ECO:0000256" key="1">
    <source>
        <dbReference type="SAM" id="MobiDB-lite"/>
    </source>
</evidence>
<protein>
    <submittedName>
        <fullName evidence="2">Uncharacterized protein</fullName>
    </submittedName>
</protein>
<dbReference type="EMBL" id="LT963402">
    <property type="protein sequence ID" value="SOS27678.1"/>
    <property type="molecule type" value="Genomic_DNA"/>
</dbReference>
<organism evidence="2 3">
    <name type="scientific">Pseudomonas syringae pv. avii</name>
    <dbReference type="NCBI Taxonomy" id="663959"/>
    <lineage>
        <taxon>Bacteria</taxon>
        <taxon>Pseudomonadati</taxon>
        <taxon>Pseudomonadota</taxon>
        <taxon>Gammaproteobacteria</taxon>
        <taxon>Pseudomonadales</taxon>
        <taxon>Pseudomonadaceae</taxon>
        <taxon>Pseudomonas</taxon>
        <taxon>Pseudomonas syringae</taxon>
    </lineage>
</organism>
<gene>
    <name evidence="2" type="ORF">CFBP3846_03265</name>
</gene>